<sequence>MRQYLLLGLLLFSSTLVAGQQSKGPNFDIKDFNEKFEVAQWLTAYDRVAWVTTDSVMLPKNESRRQQLGGQWFCYQDAQNGWHALYGKYEKGRFEPAFHYVINQAGSALESANRPDSALVNPYARALLNARRRLDEVKGPAKLNFNHYIRRNTDKTLTIWFLPAFQTDNTAVYGGEFCYTLSRTGCQLLNKDEYFQGQFRGFKVDRPREIWLNYIDVEKPTLGSIFFVWYYKSYFTQIFIDNKTSKSTVFKNEQGYYWVHAEKPPK</sequence>
<dbReference type="OrthoDB" id="644481at2"/>
<dbReference type="AlphaFoldDB" id="A0A3S0QDX0"/>
<accession>A0A3S0QDX0</accession>
<reference evidence="2 3" key="1">
    <citation type="submission" date="2018-12" db="EMBL/GenBank/DDBJ databases">
        <title>Hymenobacter gummosus sp. nov., isolated from a spring.</title>
        <authorList>
            <person name="Nie L."/>
        </authorList>
    </citation>
    <scope>NUCLEOTIDE SEQUENCE [LARGE SCALE GENOMIC DNA]</scope>
    <source>
        <strain evidence="2 3">KCTC 52166</strain>
    </source>
</reference>
<comment type="caution">
    <text evidence="2">The sequence shown here is derived from an EMBL/GenBank/DDBJ whole genome shotgun (WGS) entry which is preliminary data.</text>
</comment>
<organism evidence="2 3">
    <name type="scientific">Hymenobacter gummosus</name>
    <dbReference type="NCBI Taxonomy" id="1776032"/>
    <lineage>
        <taxon>Bacteria</taxon>
        <taxon>Pseudomonadati</taxon>
        <taxon>Bacteroidota</taxon>
        <taxon>Cytophagia</taxon>
        <taxon>Cytophagales</taxon>
        <taxon>Hymenobacteraceae</taxon>
        <taxon>Hymenobacter</taxon>
    </lineage>
</organism>
<keyword evidence="1" id="KW-0732">Signal</keyword>
<proteinExistence type="predicted"/>
<keyword evidence="3" id="KW-1185">Reference proteome</keyword>
<feature type="signal peptide" evidence="1">
    <location>
        <begin position="1"/>
        <end position="18"/>
    </location>
</feature>
<evidence type="ECO:0000313" key="2">
    <source>
        <dbReference type="EMBL" id="RTQ44938.1"/>
    </source>
</evidence>
<dbReference type="EMBL" id="RXOF01000023">
    <property type="protein sequence ID" value="RTQ44938.1"/>
    <property type="molecule type" value="Genomic_DNA"/>
</dbReference>
<gene>
    <name evidence="2" type="ORF">EJV47_26575</name>
</gene>
<dbReference type="Proteomes" id="UP000282184">
    <property type="component" value="Unassembled WGS sequence"/>
</dbReference>
<evidence type="ECO:0000313" key="3">
    <source>
        <dbReference type="Proteomes" id="UP000282184"/>
    </source>
</evidence>
<dbReference type="RefSeq" id="WP_126696254.1">
    <property type="nucleotide sequence ID" value="NZ_RXOF01000023.1"/>
</dbReference>
<feature type="chain" id="PRO_5018574335" evidence="1">
    <location>
        <begin position="19"/>
        <end position="266"/>
    </location>
</feature>
<name>A0A3S0QDX0_9BACT</name>
<protein>
    <submittedName>
        <fullName evidence="2">Uncharacterized protein</fullName>
    </submittedName>
</protein>
<evidence type="ECO:0000256" key="1">
    <source>
        <dbReference type="SAM" id="SignalP"/>
    </source>
</evidence>